<name>A0A292ZJP7_SPHSA</name>
<organism evidence="1 2">
    <name type="scientific">Sphingobium fuliginis (strain ATCC 27551)</name>
    <dbReference type="NCBI Taxonomy" id="336203"/>
    <lineage>
        <taxon>Bacteria</taxon>
        <taxon>Pseudomonadati</taxon>
        <taxon>Pseudomonadota</taxon>
        <taxon>Alphaproteobacteria</taxon>
        <taxon>Sphingomonadales</taxon>
        <taxon>Sphingomonadaceae</taxon>
        <taxon>Sphingobium</taxon>
    </lineage>
</organism>
<evidence type="ECO:0000313" key="1">
    <source>
        <dbReference type="EMBL" id="GAY23080.1"/>
    </source>
</evidence>
<reference evidence="1 2" key="2">
    <citation type="journal article" date="2013" name="Environ. Sci. Technol.">
        <title>The 4-tert-butylphenol-utilizing bacterium Sphingobium fuliginis OMI can degrade bisphenols via phenolic ring hydroxylation and meta-cleavage pathway.</title>
        <authorList>
            <person name="Ogata Y."/>
            <person name="Goda S."/>
            <person name="Toyama T."/>
            <person name="Sei K."/>
            <person name="Ike M."/>
        </authorList>
    </citation>
    <scope>NUCLEOTIDE SEQUENCE [LARGE SCALE GENOMIC DNA]</scope>
    <source>
        <strain evidence="1 2">OMI</strain>
    </source>
</reference>
<accession>A0A292ZJP7</accession>
<gene>
    <name evidence="1" type="ORF">SFOMI_3644</name>
</gene>
<proteinExistence type="predicted"/>
<reference evidence="1 2" key="1">
    <citation type="journal article" date="2013" name="Biodegradation">
        <title>Occurrence of 4-tert-butylphenol (4-t-BP) biodegradation in an aquatic sample caused by the presence of Spirodela polyrrhiza and isolation of a 4-t-BP-utilizing bacterium.</title>
        <authorList>
            <person name="Ogata Y."/>
            <person name="Toyama T."/>
            <person name="Yu N."/>
            <person name="Wang X."/>
            <person name="Sei K."/>
            <person name="Ike M."/>
        </authorList>
    </citation>
    <scope>NUCLEOTIDE SEQUENCE [LARGE SCALE GENOMIC DNA]</scope>
    <source>
        <strain evidence="1 2">OMI</strain>
    </source>
</reference>
<dbReference type="EMBL" id="BEWI01000032">
    <property type="protein sequence ID" value="GAY23080.1"/>
    <property type="molecule type" value="Genomic_DNA"/>
</dbReference>
<evidence type="ECO:0000313" key="2">
    <source>
        <dbReference type="Proteomes" id="UP000221538"/>
    </source>
</evidence>
<comment type="caution">
    <text evidence="1">The sequence shown here is derived from an EMBL/GenBank/DDBJ whole genome shotgun (WGS) entry which is preliminary data.</text>
</comment>
<dbReference type="AlphaFoldDB" id="A0A292ZJP7"/>
<sequence>MKKWKRAWKIELIERDNPQWRICSKRCSDDALGSRFRGSTAME</sequence>
<dbReference type="Proteomes" id="UP000221538">
    <property type="component" value="Unassembled WGS sequence"/>
</dbReference>
<protein>
    <submittedName>
        <fullName evidence="1">Excinuclease</fullName>
    </submittedName>
</protein>